<evidence type="ECO:0000313" key="3">
    <source>
        <dbReference type="Proteomes" id="UP001589776"/>
    </source>
</evidence>
<organism evidence="2 3">
    <name type="scientific">Paenibacillus chartarius</name>
    <dbReference type="NCBI Taxonomy" id="747481"/>
    <lineage>
        <taxon>Bacteria</taxon>
        <taxon>Bacillati</taxon>
        <taxon>Bacillota</taxon>
        <taxon>Bacilli</taxon>
        <taxon>Bacillales</taxon>
        <taxon>Paenibacillaceae</taxon>
        <taxon>Paenibacillus</taxon>
    </lineage>
</organism>
<dbReference type="RefSeq" id="WP_377470552.1">
    <property type="nucleotide sequence ID" value="NZ_JBHLWN010000048.1"/>
</dbReference>
<feature type="domain" description="Gcp-like" evidence="1">
    <location>
        <begin position="64"/>
        <end position="286"/>
    </location>
</feature>
<comment type="caution">
    <text evidence="2">The sequence shown here is derived from an EMBL/GenBank/DDBJ whole genome shotgun (WGS) entry which is preliminary data.</text>
</comment>
<dbReference type="NCBIfam" id="TIGR03725">
    <property type="entry name" value="T6A_YeaZ"/>
    <property type="match status" value="1"/>
</dbReference>
<protein>
    <submittedName>
        <fullName evidence="2">tRNA (Adenosine(37)-N6)-threonylcarbamoyltransferase complex dimerization subunit type 1 TsaB</fullName>
        <ecNumber evidence="2">2.3.1.234</ecNumber>
    </submittedName>
</protein>
<dbReference type="Gene3D" id="3.30.420.40">
    <property type="match status" value="2"/>
</dbReference>
<dbReference type="InterPro" id="IPR022496">
    <property type="entry name" value="T6A_TsaB"/>
</dbReference>
<dbReference type="PANTHER" id="PTHR11735:SF11">
    <property type="entry name" value="TRNA THREONYLCARBAMOYLADENOSINE BIOSYNTHESIS PROTEIN TSAB"/>
    <property type="match status" value="1"/>
</dbReference>
<gene>
    <name evidence="2" type="primary">tsaB</name>
    <name evidence="2" type="ORF">ACFFK0_12520</name>
</gene>
<keyword evidence="2" id="KW-0012">Acyltransferase</keyword>
<dbReference type="EC" id="2.3.1.234" evidence="2"/>
<accession>A0ABV6DKV4</accession>
<evidence type="ECO:0000313" key="2">
    <source>
        <dbReference type="EMBL" id="MFC0213264.1"/>
    </source>
</evidence>
<dbReference type="PANTHER" id="PTHR11735">
    <property type="entry name" value="TRNA N6-ADENOSINE THREONYLCARBAMOYLTRANSFERASE"/>
    <property type="match status" value="1"/>
</dbReference>
<proteinExistence type="predicted"/>
<dbReference type="InterPro" id="IPR043129">
    <property type="entry name" value="ATPase_NBD"/>
</dbReference>
<keyword evidence="2" id="KW-0808">Transferase</keyword>
<evidence type="ECO:0000259" key="1">
    <source>
        <dbReference type="Pfam" id="PF00814"/>
    </source>
</evidence>
<dbReference type="EMBL" id="JBHLWN010000048">
    <property type="protein sequence ID" value="MFC0213264.1"/>
    <property type="molecule type" value="Genomic_DNA"/>
</dbReference>
<reference evidence="2 3" key="1">
    <citation type="submission" date="2024-09" db="EMBL/GenBank/DDBJ databases">
        <authorList>
            <person name="Sun Q."/>
            <person name="Mori K."/>
        </authorList>
    </citation>
    <scope>NUCLEOTIDE SEQUENCE [LARGE SCALE GENOMIC DNA]</scope>
    <source>
        <strain evidence="2 3">CCM 7759</strain>
    </source>
</reference>
<dbReference type="Proteomes" id="UP001589776">
    <property type="component" value="Unassembled WGS sequence"/>
</dbReference>
<dbReference type="InterPro" id="IPR000905">
    <property type="entry name" value="Gcp-like_dom"/>
</dbReference>
<sequence>MVPGAGAGRIVEAGQQRERRVTVGMDAAKVEKAGREGVIVAFDTSTTTMTTALLRGGEVLAEFSAQGKRDHSVHLLPAVKELLHGRGLRPRDVDAIAVGIGPGSYTGVRVAVSAAKTMAWTLRVPLVGVSSLAALALGAARRAGAGGGAISAGRRWLVPLVDARRSQAFTAVYEDGGAVVGGLTELAADGVRLVRDWADELRERAAAADGPVELAFCGETAGFEEMLLEAFGGGEAAGGVRLLMLPHEPAARDVGALAAARLLRGEHDDVHTFVPNYTQLAEAEVKLLAKQKQGD</sequence>
<name>A0ABV6DKV4_9BACL</name>
<dbReference type="Pfam" id="PF00814">
    <property type="entry name" value="TsaD"/>
    <property type="match status" value="1"/>
</dbReference>
<keyword evidence="3" id="KW-1185">Reference proteome</keyword>
<dbReference type="GO" id="GO:0061711">
    <property type="term" value="F:tRNA N(6)-L-threonylcarbamoyladenine synthase activity"/>
    <property type="evidence" value="ECO:0007669"/>
    <property type="project" value="UniProtKB-EC"/>
</dbReference>
<dbReference type="SUPFAM" id="SSF53067">
    <property type="entry name" value="Actin-like ATPase domain"/>
    <property type="match status" value="2"/>
</dbReference>